<organism evidence="2 3">
    <name type="scientific">Rubripirellula obstinata</name>
    <dbReference type="NCBI Taxonomy" id="406547"/>
    <lineage>
        <taxon>Bacteria</taxon>
        <taxon>Pseudomonadati</taxon>
        <taxon>Planctomycetota</taxon>
        <taxon>Planctomycetia</taxon>
        <taxon>Pirellulales</taxon>
        <taxon>Pirellulaceae</taxon>
        <taxon>Rubripirellula</taxon>
    </lineage>
</organism>
<comment type="caution">
    <text evidence="2">The sequence shown here is derived from an EMBL/GenBank/DDBJ whole genome shotgun (WGS) entry which is preliminary data.</text>
</comment>
<dbReference type="Pfam" id="PF13911">
    <property type="entry name" value="AhpC-TSA_2"/>
    <property type="match status" value="1"/>
</dbReference>
<evidence type="ECO:0000256" key="1">
    <source>
        <dbReference type="SAM" id="Phobius"/>
    </source>
</evidence>
<feature type="transmembrane region" description="Helical" evidence="1">
    <location>
        <begin position="12"/>
        <end position="33"/>
    </location>
</feature>
<dbReference type="InterPro" id="IPR032801">
    <property type="entry name" value="PXL2A/B/C"/>
</dbReference>
<feature type="transmembrane region" description="Helical" evidence="1">
    <location>
        <begin position="116"/>
        <end position="139"/>
    </location>
</feature>
<dbReference type="PANTHER" id="PTHR28630">
    <property type="match status" value="1"/>
</dbReference>
<keyword evidence="1" id="KW-0812">Transmembrane</keyword>
<name>A0A5B1CH21_9BACT</name>
<dbReference type="Proteomes" id="UP000322699">
    <property type="component" value="Unassembled WGS sequence"/>
</dbReference>
<dbReference type="EMBL" id="VRLW01000001">
    <property type="protein sequence ID" value="KAA1258504.1"/>
    <property type="molecule type" value="Genomic_DNA"/>
</dbReference>
<dbReference type="PANTHER" id="PTHR28630:SF3">
    <property type="entry name" value="PEROXIREDOXIN-LIKE 2C"/>
    <property type="match status" value="1"/>
</dbReference>
<dbReference type="InterPro" id="IPR036249">
    <property type="entry name" value="Thioredoxin-like_sf"/>
</dbReference>
<accession>A0A5B1CH21</accession>
<evidence type="ECO:0000313" key="2">
    <source>
        <dbReference type="EMBL" id="KAA1258504.1"/>
    </source>
</evidence>
<reference evidence="2 3" key="1">
    <citation type="submission" date="2019-08" db="EMBL/GenBank/DDBJ databases">
        <title>Deep-cultivation of Planctomycetes and their phenomic and genomic characterization uncovers novel biology.</title>
        <authorList>
            <person name="Wiegand S."/>
            <person name="Jogler M."/>
            <person name="Boedeker C."/>
            <person name="Pinto D."/>
            <person name="Vollmers J."/>
            <person name="Rivas-Marin E."/>
            <person name="Kohn T."/>
            <person name="Peeters S.H."/>
            <person name="Heuer A."/>
            <person name="Rast P."/>
            <person name="Oberbeckmann S."/>
            <person name="Bunk B."/>
            <person name="Jeske O."/>
            <person name="Meyerdierks A."/>
            <person name="Storesund J.E."/>
            <person name="Kallscheuer N."/>
            <person name="Luecker S."/>
            <person name="Lage O.M."/>
            <person name="Pohl T."/>
            <person name="Merkel B.J."/>
            <person name="Hornburger P."/>
            <person name="Mueller R.-W."/>
            <person name="Bruemmer F."/>
            <person name="Labrenz M."/>
            <person name="Spormann A.M."/>
            <person name="Op Den Camp H."/>
            <person name="Overmann J."/>
            <person name="Amann R."/>
            <person name="Jetten M.S.M."/>
            <person name="Mascher T."/>
            <person name="Medema M.H."/>
            <person name="Devos D.P."/>
            <person name="Kaster A.-K."/>
            <person name="Ovreas L."/>
            <person name="Rohde M."/>
            <person name="Galperin M.Y."/>
            <person name="Jogler C."/>
        </authorList>
    </citation>
    <scope>NUCLEOTIDE SEQUENCE [LARGE SCALE GENOMIC DNA]</scope>
    <source>
        <strain evidence="2 3">LF1</strain>
    </source>
</reference>
<protein>
    <submittedName>
        <fullName evidence="2">AhpC/TSA family protein</fullName>
    </submittedName>
</protein>
<feature type="transmembrane region" description="Helical" evidence="1">
    <location>
        <begin position="84"/>
        <end position="104"/>
    </location>
</feature>
<dbReference type="Gene3D" id="3.40.30.10">
    <property type="entry name" value="Glutaredoxin"/>
    <property type="match status" value="1"/>
</dbReference>
<proteinExistence type="predicted"/>
<sequence>MTKPELTEPVHPRWMSITLAAAAVYNLVWGAWIVLRPNDLFVLTGIEPPNYPGIWQCVGMIVGVYGVGYGIAATNPLRHWPITLVGFLGKILGPIGFVYTMLVLGPGDPGYLPPSWGLTIVTNDLIWWIPFAAILYQAFKHHNAPEYRSIENNDLRTVDQANQLFVTQDGVSLADLSRKSPLMMLFLRHSGCTFCREALNDLSSKKNALIAAGVVPVLVHQGDPAKASADFASYGLGEIDHVSDPQCQLYRAYDLQRGKFLQLFGPSVWWRGFKAAILARHGVGKLDGDGFQMPGAFLVKDSQIIKEYRHQTAADLPDVCELAINQ</sequence>
<dbReference type="OrthoDB" id="200319at2"/>
<keyword evidence="1" id="KW-0472">Membrane</keyword>
<dbReference type="SUPFAM" id="SSF52833">
    <property type="entry name" value="Thioredoxin-like"/>
    <property type="match status" value="1"/>
</dbReference>
<feature type="transmembrane region" description="Helical" evidence="1">
    <location>
        <begin position="53"/>
        <end position="72"/>
    </location>
</feature>
<gene>
    <name evidence="2" type="ORF">LF1_10240</name>
</gene>
<dbReference type="RefSeq" id="WP_084422965.1">
    <property type="nucleotide sequence ID" value="NZ_LWSK01000163.1"/>
</dbReference>
<keyword evidence="3" id="KW-1185">Reference proteome</keyword>
<dbReference type="NCBIfam" id="NF040769">
    <property type="entry name" value="SelL_rel_redox"/>
    <property type="match status" value="1"/>
</dbReference>
<keyword evidence="1" id="KW-1133">Transmembrane helix</keyword>
<evidence type="ECO:0000313" key="3">
    <source>
        <dbReference type="Proteomes" id="UP000322699"/>
    </source>
</evidence>
<dbReference type="AlphaFoldDB" id="A0A5B1CH21"/>